<dbReference type="GO" id="GO:0043107">
    <property type="term" value="P:type IV pilus-dependent motility"/>
    <property type="evidence" value="ECO:0007669"/>
    <property type="project" value="InterPro"/>
</dbReference>
<dbReference type="PANTHER" id="PTHR39555:SF1">
    <property type="entry name" value="TYPE IV PILUS INNER MEMBRANE COMPONENT PILO"/>
    <property type="match status" value="1"/>
</dbReference>
<dbReference type="Gene3D" id="1.10.287.540">
    <property type="entry name" value="Helix hairpin bin"/>
    <property type="match status" value="1"/>
</dbReference>
<dbReference type="Gene3D" id="3.30.70.60">
    <property type="match status" value="1"/>
</dbReference>
<dbReference type="AlphaFoldDB" id="A0A2N9WWI4"/>
<dbReference type="InterPro" id="IPR007445">
    <property type="entry name" value="PilO"/>
</dbReference>
<feature type="transmembrane region" description="Helical" evidence="1">
    <location>
        <begin position="21"/>
        <end position="42"/>
    </location>
</feature>
<dbReference type="GO" id="GO:0043683">
    <property type="term" value="P:type IV pilus assembly"/>
    <property type="evidence" value="ECO:0007669"/>
    <property type="project" value="InterPro"/>
</dbReference>
<reference evidence="2 3" key="1">
    <citation type="journal article" date="2017" name="MBio">
        <title>Type VI secretion-mediated competition in the bee gut microbiome.</title>
        <authorList>
            <person name="Steele M.I."/>
            <person name="Kwong W.K."/>
            <person name="Powell J.E."/>
            <person name="Whiteley M."/>
            <person name="Moran N.A."/>
        </authorList>
    </citation>
    <scope>NUCLEOTIDE SEQUENCE [LARGE SCALE GENOMIC DNA]</scope>
    <source>
        <strain evidence="2 3">App2-2</strain>
    </source>
</reference>
<dbReference type="RefSeq" id="WP_100089677.1">
    <property type="nucleotide sequence ID" value="NZ_MDVB01000005.1"/>
</dbReference>
<sequence length="220" mass="24375">MAKNIDLKAIDLNSLHQQGKPVQLGMAGGIIVVILVLAYFFVYSGQNGQLSQLKQEEETLKQTYTEKSQQATHLDALKAELDSINGSFHLLLKQLPTQAEIPNLIQELHECATKNGLNMDSVTPAQAQNTYSGNSGNQTDNNAEQQVIQTLPYNITLTGNYNQISQFMRDVGKLSRIVTLNAIVLKRNDKDNTLTLKAVANTYKALTDAEIKTQTNDKKR</sequence>
<dbReference type="EMBL" id="MDVB01000005">
    <property type="protein sequence ID" value="PIT18463.1"/>
    <property type="molecule type" value="Genomic_DNA"/>
</dbReference>
<comment type="caution">
    <text evidence="2">The sequence shown here is derived from an EMBL/GenBank/DDBJ whole genome shotgun (WGS) entry which is preliminary data.</text>
</comment>
<accession>A0A2N9WWI4</accession>
<keyword evidence="1" id="KW-0812">Transmembrane</keyword>
<evidence type="ECO:0008006" key="4">
    <source>
        <dbReference type="Google" id="ProtNLM"/>
    </source>
</evidence>
<proteinExistence type="predicted"/>
<dbReference type="InterPro" id="IPR014717">
    <property type="entry name" value="Transl_elong_EF1B/ribsomal_bS6"/>
</dbReference>
<name>A0A2N9WWI4_9NEIS</name>
<keyword evidence="1" id="KW-1133">Transmembrane helix</keyword>
<dbReference type="PANTHER" id="PTHR39555">
    <property type="entry name" value="FIMBRIAL ASSEMBLY PROTEIN PILO-LIKE PROTEIN-RELATED"/>
    <property type="match status" value="1"/>
</dbReference>
<dbReference type="Pfam" id="PF04350">
    <property type="entry name" value="PilO"/>
    <property type="match status" value="1"/>
</dbReference>
<evidence type="ECO:0000313" key="2">
    <source>
        <dbReference type="EMBL" id="PIT18463.1"/>
    </source>
</evidence>
<evidence type="ECO:0000256" key="1">
    <source>
        <dbReference type="SAM" id="Phobius"/>
    </source>
</evidence>
<keyword evidence="1" id="KW-0472">Membrane</keyword>
<evidence type="ECO:0000313" key="3">
    <source>
        <dbReference type="Proteomes" id="UP000231293"/>
    </source>
</evidence>
<protein>
    <recommendedName>
        <fullName evidence="4">Pilus assembly protein PilO</fullName>
    </recommendedName>
</protein>
<dbReference type="PIRSF" id="PIRSF016482">
    <property type="entry name" value="PilO"/>
    <property type="match status" value="1"/>
</dbReference>
<dbReference type="Proteomes" id="UP000231293">
    <property type="component" value="Unassembled WGS sequence"/>
</dbReference>
<gene>
    <name evidence="2" type="ORF">BGI32_01065</name>
</gene>
<organism evidence="2 3">
    <name type="scientific">Snodgrassella alvi</name>
    <dbReference type="NCBI Taxonomy" id="1196083"/>
    <lineage>
        <taxon>Bacteria</taxon>
        <taxon>Pseudomonadati</taxon>
        <taxon>Pseudomonadota</taxon>
        <taxon>Betaproteobacteria</taxon>
        <taxon>Neisseriales</taxon>
        <taxon>Neisseriaceae</taxon>
        <taxon>Snodgrassella</taxon>
    </lineage>
</organism>